<evidence type="ECO:0000259" key="2">
    <source>
        <dbReference type="Pfam" id="PF20249"/>
    </source>
</evidence>
<keyword evidence="1" id="KW-0812">Transmembrane</keyword>
<gene>
    <name evidence="3" type="ORF">ADINL_3146</name>
</gene>
<keyword evidence="1" id="KW-1133">Transmembrane helix</keyword>
<protein>
    <recommendedName>
        <fullName evidence="2">Toxin VasX N-terminal region domain-containing protein</fullName>
    </recommendedName>
</protein>
<proteinExistence type="predicted"/>
<sequence>MRQGYVYIYGYLSIDGSNVTDNKAKWLIFRYQTRADDCNSLDEPTACATPFQFYSYTWKKGTPSSEWVANQMETEPFAYVNLCAMDTYIAYSEERWPAYMFEVLERDEGWRNKVMQPFDLHGDDPHVLKIDQLADYVEDFKGIKTKDREANILRHTPISMFNLEPYERMKETHPERYGYARIVALQDTLGEAKDLLRLAEVVEANIQAYETTYHYALSTAKAIAPYEQEIDQRYRNPEGFVSKITHLGRQIVGNDPLNRSAEAQRHAFAAFGPPEREESQQQLISLWAALDERPRWRDEVELALQGAEQNGCEACFDYSAGQLYHYMAGIKQSAEGASCVKKQLEIPDDNTSEEAHYIKLLAALVTAASAVISNLQDTRALHRIELIIAETATELAVLLEAGNSRIQQHHLEKLAGVVARSTRIPLRDLEATARQNYERLLRGRSSTHITTILQQQTVSTPSTHGSAASISQQTSLTYFSYEKIEGTGAHLARSYGGLGFSGLGILFGLLGAQQTINEWNNNDFNARSGLGALANLPAIQLSASLVGVMAGGASIYASPTYVQLSSTTSRLAQRLQLHLSRNLPGQTTVVVPDKPVIGVSSRQIAQRALVASWLSSAALAATLLISYGELKEGRARNDYARIVGHSLQGVGGILMTSKLIGSGLAFTGMPYLATLGTALSAAALPLAIIGGVLLAGGLFFASVRRSEVEQWVYEGFWGKGPYWGKERYVDFSEQLSESKILLSMHPTFQVEVEKLKSFYNQEMRAFEQVIWRIQVKNIQDEDGRVTVEFPGLTTPDQLGRLSIRVQKYLHGVDAIMLQGSPRWQTISSQSVRREWLGPGLASLDLSAYAQEKKLRLDISYERILPWGDTQRFTLNEPLLIDAPSRL</sequence>
<evidence type="ECO:0000313" key="3">
    <source>
        <dbReference type="EMBL" id="KDE38691.1"/>
    </source>
</evidence>
<keyword evidence="4" id="KW-1185">Reference proteome</keyword>
<evidence type="ECO:0000256" key="1">
    <source>
        <dbReference type="SAM" id="Phobius"/>
    </source>
</evidence>
<feature type="transmembrane region" description="Helical" evidence="1">
    <location>
        <begin position="678"/>
        <end position="701"/>
    </location>
</feature>
<evidence type="ECO:0000313" key="4">
    <source>
        <dbReference type="Proteomes" id="UP000027318"/>
    </source>
</evidence>
<feature type="transmembrane region" description="Helical" evidence="1">
    <location>
        <begin position="649"/>
        <end position="672"/>
    </location>
</feature>
<feature type="transmembrane region" description="Helical" evidence="1">
    <location>
        <begin position="608"/>
        <end position="628"/>
    </location>
</feature>
<dbReference type="Proteomes" id="UP000027318">
    <property type="component" value="Unassembled WGS sequence"/>
</dbReference>
<dbReference type="InterPro" id="IPR046864">
    <property type="entry name" value="VasX_N"/>
</dbReference>
<dbReference type="Pfam" id="PF20249">
    <property type="entry name" value="VasX_N"/>
    <property type="match status" value="1"/>
</dbReference>
<feature type="domain" description="Toxin VasX N-terminal region" evidence="2">
    <location>
        <begin position="1"/>
        <end position="122"/>
    </location>
</feature>
<accession>A0A063Y1N8</accession>
<dbReference type="AlphaFoldDB" id="A0A063Y1N8"/>
<keyword evidence="1" id="KW-0472">Membrane</keyword>
<dbReference type="STRING" id="267850.ADINL_3146"/>
<reference evidence="3 4" key="1">
    <citation type="journal article" date="2005" name="Int. J. Syst. Evol. Microbiol.">
        <title>Nitrincola lacisaponensis gen. nov., sp. nov., a novel alkaliphilic bacterium isolated from an alkaline, saline lake.</title>
        <authorList>
            <person name="Dimitriu P.A."/>
            <person name="Shukla S.K."/>
            <person name="Conradt J."/>
            <person name="Marquez M.C."/>
            <person name="Ventosa A."/>
            <person name="Maglia A."/>
            <person name="Peyton B.M."/>
            <person name="Pinkart H.C."/>
            <person name="Mormile M.R."/>
        </authorList>
    </citation>
    <scope>NUCLEOTIDE SEQUENCE [LARGE SCALE GENOMIC DNA]</scope>
    <source>
        <strain evidence="3 4">4CA</strain>
    </source>
</reference>
<comment type="caution">
    <text evidence="3">The sequence shown here is derived from an EMBL/GenBank/DDBJ whole genome shotgun (WGS) entry which is preliminary data.</text>
</comment>
<name>A0A063Y1N8_9GAMM</name>
<dbReference type="EMBL" id="JMSZ01000042">
    <property type="protein sequence ID" value="KDE38691.1"/>
    <property type="molecule type" value="Genomic_DNA"/>
</dbReference>
<organism evidence="3 4">
    <name type="scientific">Nitrincola lacisaponensis</name>
    <dbReference type="NCBI Taxonomy" id="267850"/>
    <lineage>
        <taxon>Bacteria</taxon>
        <taxon>Pseudomonadati</taxon>
        <taxon>Pseudomonadota</taxon>
        <taxon>Gammaproteobacteria</taxon>
        <taxon>Oceanospirillales</taxon>
        <taxon>Oceanospirillaceae</taxon>
        <taxon>Nitrincola</taxon>
    </lineage>
</organism>